<dbReference type="EMBL" id="AVOT02077252">
    <property type="protein sequence ID" value="MBW0565336.1"/>
    <property type="molecule type" value="Genomic_DNA"/>
</dbReference>
<proteinExistence type="predicted"/>
<accession>A0A9Q3JND3</accession>
<keyword evidence="2" id="KW-1185">Reference proteome</keyword>
<sequence length="175" mass="20532">MQIKQEIQFFKSRINVEIGKIDAKLTKIKLDINYLKKNNRNSAELHNYTIAKLELISNTCERIGRNYQVQDYEMEDLSTTNINYQLKIMKYQVLTVFNITNQFAIHLARSDSERQKLKDEILAHVEQIHKSYEPNQHIPRHFTPFTEEKNPVKGGINPFLGENAISTKDIPKLEE</sequence>
<evidence type="ECO:0000313" key="1">
    <source>
        <dbReference type="EMBL" id="MBW0565336.1"/>
    </source>
</evidence>
<gene>
    <name evidence="1" type="ORF">O181_105051</name>
</gene>
<organism evidence="1 2">
    <name type="scientific">Austropuccinia psidii MF-1</name>
    <dbReference type="NCBI Taxonomy" id="1389203"/>
    <lineage>
        <taxon>Eukaryota</taxon>
        <taxon>Fungi</taxon>
        <taxon>Dikarya</taxon>
        <taxon>Basidiomycota</taxon>
        <taxon>Pucciniomycotina</taxon>
        <taxon>Pucciniomycetes</taxon>
        <taxon>Pucciniales</taxon>
        <taxon>Sphaerophragmiaceae</taxon>
        <taxon>Austropuccinia</taxon>
    </lineage>
</organism>
<dbReference type="Proteomes" id="UP000765509">
    <property type="component" value="Unassembled WGS sequence"/>
</dbReference>
<dbReference type="AlphaFoldDB" id="A0A9Q3JND3"/>
<reference evidence="1" key="1">
    <citation type="submission" date="2021-03" db="EMBL/GenBank/DDBJ databases">
        <title>Draft genome sequence of rust myrtle Austropuccinia psidii MF-1, a brazilian biotype.</title>
        <authorList>
            <person name="Quecine M.C."/>
            <person name="Pachon D.M.R."/>
            <person name="Bonatelli M.L."/>
            <person name="Correr F.H."/>
            <person name="Franceschini L.M."/>
            <person name="Leite T.F."/>
            <person name="Margarido G.R.A."/>
            <person name="Almeida C.A."/>
            <person name="Ferrarezi J.A."/>
            <person name="Labate C.A."/>
        </authorList>
    </citation>
    <scope>NUCLEOTIDE SEQUENCE</scope>
    <source>
        <strain evidence="1">MF-1</strain>
    </source>
</reference>
<evidence type="ECO:0000313" key="2">
    <source>
        <dbReference type="Proteomes" id="UP000765509"/>
    </source>
</evidence>
<comment type="caution">
    <text evidence="1">The sequence shown here is derived from an EMBL/GenBank/DDBJ whole genome shotgun (WGS) entry which is preliminary data.</text>
</comment>
<protein>
    <submittedName>
        <fullName evidence="1">Uncharacterized protein</fullName>
    </submittedName>
</protein>
<name>A0A9Q3JND3_9BASI</name>